<evidence type="ECO:0000313" key="5">
    <source>
        <dbReference type="Proteomes" id="UP000193642"/>
    </source>
</evidence>
<keyword evidence="5" id="KW-1185">Reference proteome</keyword>
<feature type="transmembrane region" description="Helical" evidence="1">
    <location>
        <begin position="654"/>
        <end position="672"/>
    </location>
</feature>
<feature type="transmembrane region" description="Helical" evidence="1">
    <location>
        <begin position="623"/>
        <end position="642"/>
    </location>
</feature>
<dbReference type="Proteomes" id="UP000193642">
    <property type="component" value="Unassembled WGS sequence"/>
</dbReference>
<dbReference type="Pfam" id="PF25550">
    <property type="entry name" value="DUF7928"/>
    <property type="match status" value="1"/>
</dbReference>
<keyword evidence="1" id="KW-0812">Transmembrane</keyword>
<feature type="transmembrane region" description="Helical" evidence="1">
    <location>
        <begin position="564"/>
        <end position="590"/>
    </location>
</feature>
<dbReference type="Pfam" id="PF13632">
    <property type="entry name" value="Glyco_trans_2_3"/>
    <property type="match status" value="1"/>
</dbReference>
<accession>A0A1Y2B3B9</accession>
<feature type="domain" description="DUF7928" evidence="3">
    <location>
        <begin position="101"/>
        <end position="187"/>
    </location>
</feature>
<evidence type="ECO:0000256" key="1">
    <source>
        <dbReference type="SAM" id="Phobius"/>
    </source>
</evidence>
<dbReference type="SUPFAM" id="SSF53448">
    <property type="entry name" value="Nucleotide-diphospho-sugar transferases"/>
    <property type="match status" value="1"/>
</dbReference>
<gene>
    <name evidence="4" type="ORF">BCR33DRAFT_745329</name>
</gene>
<dbReference type="OrthoDB" id="38531at2759"/>
<evidence type="ECO:0000259" key="3">
    <source>
        <dbReference type="Pfam" id="PF25550"/>
    </source>
</evidence>
<name>A0A1Y2B3B9_9FUNG</name>
<feature type="transmembrane region" description="Helical" evidence="1">
    <location>
        <begin position="234"/>
        <end position="259"/>
    </location>
</feature>
<protein>
    <submittedName>
        <fullName evidence="4">Uncharacterized protein</fullName>
    </submittedName>
</protein>
<feature type="domain" description="Glycosyltransferase 2-like" evidence="2">
    <location>
        <begin position="420"/>
        <end position="476"/>
    </location>
</feature>
<keyword evidence="1" id="KW-0472">Membrane</keyword>
<sequence length="718" mass="81224">MSVEETTSPSHQVPYDRAFEALAVSKKLFAMAGIGGHAVVCYEALVSNHPSSPNFRGSSEFTSDNSVDSRFEWTRASASNISIDSHTTDSSDTTHYAVEYAVAIFVEGDNTVTSVIHRVSADSNVITMPNGDKVQLFESLDAMIKGNIRRLQWAAFLRQENALLVWADEITTIIPRLKEFTLDLFKILDFDNTFLVSHGDGPNTPKPHETIEVESESESDLVGNYFIDGDYWRLFYIIMIPIGMFMAQFFFQVVVGLIFNAFGPTKQLQENSVYYSATKPKRIHNSALPTITVQIPGVVDPTVKSVQRAITEYELQGGTVNIYINDDGMQNLSPDQALTKMKYYATNNIGWIARPPHKKDGFIRQGRFKKASNMNFCLDISLQVEQHLQTDPSQDPIRITDHFTTNKKAWGAGNVLMGELILIVDSDTRVPQDCFLDAAAELTQSPEVAILQHSSSPMIVIGNYWENGIAFFTICDGGFQEGVSLTFGDEINVGRNMPLVVPGWILSLITYVMRGLFYEDLDNYFLDPFQLWLCLVFVFTVFAILSTSIHYYRTSTFTFVGAMFELIAWLPFFFVFFGGLSFYCSMALLARMFNYNIQWGATAKEFAKTTFSIEFHNSLKQLWKMYIVFTILAVGLFVMAFVPPDEWKIMDVASILPFAVLWMKCKYLILFLNNIHSSPNNSNNPPGACNNQERHNTMHPTLHKQINRKRYKHNKGVQ</sequence>
<dbReference type="InterPro" id="IPR029044">
    <property type="entry name" value="Nucleotide-diphossugar_trans"/>
</dbReference>
<dbReference type="InterPro" id="IPR001173">
    <property type="entry name" value="Glyco_trans_2-like"/>
</dbReference>
<feature type="transmembrane region" description="Helical" evidence="1">
    <location>
        <begin position="499"/>
        <end position="517"/>
    </location>
</feature>
<organism evidence="4 5">
    <name type="scientific">Rhizoclosmatium globosum</name>
    <dbReference type="NCBI Taxonomy" id="329046"/>
    <lineage>
        <taxon>Eukaryota</taxon>
        <taxon>Fungi</taxon>
        <taxon>Fungi incertae sedis</taxon>
        <taxon>Chytridiomycota</taxon>
        <taxon>Chytridiomycota incertae sedis</taxon>
        <taxon>Chytridiomycetes</taxon>
        <taxon>Chytridiales</taxon>
        <taxon>Chytriomycetaceae</taxon>
        <taxon>Rhizoclosmatium</taxon>
    </lineage>
</organism>
<keyword evidence="1" id="KW-1133">Transmembrane helix</keyword>
<dbReference type="STRING" id="329046.A0A1Y2B3B9"/>
<dbReference type="Gene3D" id="3.90.550.10">
    <property type="entry name" value="Spore Coat Polysaccharide Biosynthesis Protein SpsA, Chain A"/>
    <property type="match status" value="1"/>
</dbReference>
<dbReference type="EMBL" id="MCGO01000089">
    <property type="protein sequence ID" value="ORY29216.1"/>
    <property type="molecule type" value="Genomic_DNA"/>
</dbReference>
<comment type="caution">
    <text evidence="4">The sequence shown here is derived from an EMBL/GenBank/DDBJ whole genome shotgun (WGS) entry which is preliminary data.</text>
</comment>
<evidence type="ECO:0000259" key="2">
    <source>
        <dbReference type="Pfam" id="PF13632"/>
    </source>
</evidence>
<reference evidence="4 5" key="1">
    <citation type="submission" date="2016-07" db="EMBL/GenBank/DDBJ databases">
        <title>Pervasive Adenine N6-methylation of Active Genes in Fungi.</title>
        <authorList>
            <consortium name="DOE Joint Genome Institute"/>
            <person name="Mondo S.J."/>
            <person name="Dannebaum R.O."/>
            <person name="Kuo R.C."/>
            <person name="Labutti K."/>
            <person name="Haridas S."/>
            <person name="Kuo A."/>
            <person name="Salamov A."/>
            <person name="Ahrendt S.R."/>
            <person name="Lipzen A."/>
            <person name="Sullivan W."/>
            <person name="Andreopoulos W.B."/>
            <person name="Clum A."/>
            <person name="Lindquist E."/>
            <person name="Daum C."/>
            <person name="Ramamoorthy G.K."/>
            <person name="Gryganskyi A."/>
            <person name="Culley D."/>
            <person name="Magnuson J.K."/>
            <person name="James T.Y."/>
            <person name="O'Malley M.A."/>
            <person name="Stajich J.E."/>
            <person name="Spatafora J.W."/>
            <person name="Visel A."/>
            <person name="Grigoriev I.V."/>
        </authorList>
    </citation>
    <scope>NUCLEOTIDE SEQUENCE [LARGE SCALE GENOMIC DNA]</scope>
    <source>
        <strain evidence="4 5">JEL800</strain>
    </source>
</reference>
<dbReference type="AlphaFoldDB" id="A0A1Y2B3B9"/>
<evidence type="ECO:0000313" key="4">
    <source>
        <dbReference type="EMBL" id="ORY29216.1"/>
    </source>
</evidence>
<dbReference type="PANTHER" id="PTHR35408:SF2">
    <property type="entry name" value="GLYCOSYLTRANSFERASE 2-LIKE DOMAIN-CONTAINING PROTEIN"/>
    <property type="match status" value="1"/>
</dbReference>
<dbReference type="PANTHER" id="PTHR35408">
    <property type="entry name" value="CHROMOSOME 15, WHOLE GENOME SHOTGUN SEQUENCE"/>
    <property type="match status" value="1"/>
</dbReference>
<proteinExistence type="predicted"/>
<dbReference type="InterPro" id="IPR057688">
    <property type="entry name" value="DUF7928"/>
</dbReference>
<feature type="transmembrane region" description="Helical" evidence="1">
    <location>
        <begin position="529"/>
        <end position="552"/>
    </location>
</feature>